<evidence type="ECO:0000313" key="2">
    <source>
        <dbReference type="Proteomes" id="UP000078561"/>
    </source>
</evidence>
<dbReference type="InParanoid" id="A0A168L3I1"/>
<protein>
    <submittedName>
        <fullName evidence="1">Uncharacterized protein</fullName>
    </submittedName>
</protein>
<name>A0A168L3I1_ABSGL</name>
<dbReference type="EMBL" id="LT550481">
    <property type="protein sequence ID" value="SAL95987.1"/>
    <property type="molecule type" value="Genomic_DNA"/>
</dbReference>
<organism evidence="1">
    <name type="scientific">Absidia glauca</name>
    <name type="common">Pin mould</name>
    <dbReference type="NCBI Taxonomy" id="4829"/>
    <lineage>
        <taxon>Eukaryota</taxon>
        <taxon>Fungi</taxon>
        <taxon>Fungi incertae sedis</taxon>
        <taxon>Mucoromycota</taxon>
        <taxon>Mucoromycotina</taxon>
        <taxon>Mucoromycetes</taxon>
        <taxon>Mucorales</taxon>
        <taxon>Cunninghamellaceae</taxon>
        <taxon>Absidia</taxon>
    </lineage>
</organism>
<accession>A0A168L3I1</accession>
<sequence>MAVKVQIEVGFDEQRRKHLARLPDYLVSDELESVVYNKVITPSAHIILWSNFLTFEMYTWATATKKCIRILCDADYSDDPLDILAASINFSSAPRLAKATAAQHSEDTFLP</sequence>
<dbReference type="Proteomes" id="UP000078561">
    <property type="component" value="Unassembled WGS sequence"/>
</dbReference>
<evidence type="ECO:0000313" key="1">
    <source>
        <dbReference type="EMBL" id="SAL95987.1"/>
    </source>
</evidence>
<proteinExistence type="predicted"/>
<reference evidence="1" key="1">
    <citation type="submission" date="2016-04" db="EMBL/GenBank/DDBJ databases">
        <authorList>
            <person name="Evans L.H."/>
            <person name="Alamgir A."/>
            <person name="Owens N."/>
            <person name="Weber N.D."/>
            <person name="Virtaneva K."/>
            <person name="Barbian K."/>
            <person name="Babar A."/>
            <person name="Rosenke K."/>
        </authorList>
    </citation>
    <scope>NUCLEOTIDE SEQUENCE [LARGE SCALE GENOMIC DNA]</scope>
    <source>
        <strain evidence="1">CBS 101.48</strain>
    </source>
</reference>
<gene>
    <name evidence="1" type="primary">ABSGL_01328.1 scaffold 1223</name>
</gene>
<dbReference type="AlphaFoldDB" id="A0A168L3I1"/>
<keyword evidence="2" id="KW-1185">Reference proteome</keyword>